<reference evidence="2 3" key="1">
    <citation type="submission" date="2021-11" db="EMBL/GenBank/DDBJ databases">
        <authorList>
            <person name="Islam A."/>
            <person name="Islam S."/>
            <person name="Flora M.S."/>
            <person name="Rahman M."/>
            <person name="Ziaur R.M."/>
            <person name="Epstein J.H."/>
            <person name="Hassan M."/>
            <person name="Klassen M."/>
            <person name="Woodard K."/>
            <person name="Webb A."/>
            <person name="Webby R.J."/>
            <person name="El Zowalaty M.E."/>
        </authorList>
    </citation>
    <scope>NUCLEOTIDE SEQUENCE [LARGE SCALE GENOMIC DNA]</scope>
    <source>
        <strain evidence="2">Pbs1</strain>
    </source>
</reference>
<accession>A0ABN8CNA4</accession>
<comment type="caution">
    <text evidence="2">The sequence shown here is derived from an EMBL/GenBank/DDBJ whole genome shotgun (WGS) entry which is preliminary data.</text>
</comment>
<dbReference type="Gene3D" id="3.30.559.10">
    <property type="entry name" value="Chloramphenicol acetyltransferase-like domain"/>
    <property type="match status" value="1"/>
</dbReference>
<sequence>MMLSASDATTSTGTEDPSRMPHPELRVVQEEAGVDGVNEFSYVSTIDAITALFTVLISRARGHGEDVRVMNAMNARRRLGLPANYAGNVVCSAMATYNASELQSGDEIMTAVSPSNARKAGSTPATIDCTE</sequence>
<dbReference type="Proteomes" id="UP001158986">
    <property type="component" value="Unassembled WGS sequence"/>
</dbReference>
<evidence type="ECO:0000256" key="1">
    <source>
        <dbReference type="SAM" id="MobiDB-lite"/>
    </source>
</evidence>
<dbReference type="EMBL" id="CAKLCB010000071">
    <property type="protein sequence ID" value="CAH0514392.1"/>
    <property type="molecule type" value="Genomic_DNA"/>
</dbReference>
<gene>
    <name evidence="2" type="ORF">PBS001_LOCUS1145</name>
</gene>
<proteinExistence type="predicted"/>
<dbReference type="InterPro" id="IPR023213">
    <property type="entry name" value="CAT-like_dom_sf"/>
</dbReference>
<dbReference type="InterPro" id="IPR013813">
    <property type="entry name" value="Endoribo_LPSP/chorism_mut-like"/>
</dbReference>
<keyword evidence="3" id="KW-1185">Reference proteome</keyword>
<organism evidence="2 3">
    <name type="scientific">Peronospora belbahrii</name>
    <dbReference type="NCBI Taxonomy" id="622444"/>
    <lineage>
        <taxon>Eukaryota</taxon>
        <taxon>Sar</taxon>
        <taxon>Stramenopiles</taxon>
        <taxon>Oomycota</taxon>
        <taxon>Peronosporomycetes</taxon>
        <taxon>Peronosporales</taxon>
        <taxon>Peronosporaceae</taxon>
        <taxon>Peronospora</taxon>
    </lineage>
</organism>
<dbReference type="PANTHER" id="PTHR43760">
    <property type="entry name" value="ENDORIBONUCLEASE-RELATED"/>
    <property type="match status" value="1"/>
</dbReference>
<evidence type="ECO:0000313" key="2">
    <source>
        <dbReference type="EMBL" id="CAH0514392.1"/>
    </source>
</evidence>
<protein>
    <submittedName>
        <fullName evidence="2">Uncharacterized protein</fullName>
    </submittedName>
</protein>
<evidence type="ECO:0000313" key="3">
    <source>
        <dbReference type="Proteomes" id="UP001158986"/>
    </source>
</evidence>
<name>A0ABN8CNA4_9STRA</name>
<feature type="compositionally biased region" description="Polar residues" evidence="1">
    <location>
        <begin position="1"/>
        <end position="15"/>
    </location>
</feature>
<feature type="region of interest" description="Disordered" evidence="1">
    <location>
        <begin position="1"/>
        <end position="22"/>
    </location>
</feature>
<dbReference type="PANTHER" id="PTHR43760:SF1">
    <property type="entry name" value="ENDORIBONUCLEASE L-PSP_CHORISMATE MUTASE-LIKE DOMAIN-CONTAINING PROTEIN"/>
    <property type="match status" value="1"/>
</dbReference>